<evidence type="ECO:0000256" key="13">
    <source>
        <dbReference type="SAM" id="MobiDB-lite"/>
    </source>
</evidence>
<keyword evidence="12" id="KW-0865">Zymogen</keyword>
<feature type="region of interest" description="Disordered" evidence="13">
    <location>
        <begin position="297"/>
        <end position="337"/>
    </location>
</feature>
<comment type="subcellular location">
    <molecule>Phosphatidylserine decarboxylase 1 beta chain</molecule>
    <subcellularLocation>
        <location evidence="12">Mitochondrion inner membrane</location>
        <topology evidence="12">Single-pass membrane protein</topology>
        <orientation evidence="12">Intermembrane side</orientation>
    </subcellularLocation>
</comment>
<dbReference type="OrthoDB" id="4330at2759"/>
<feature type="topological domain" description="Mitochondrial intermembrane" evidence="12">
    <location>
        <begin position="122"/>
        <end position="558"/>
    </location>
</feature>
<feature type="chain" id="PRO_5035028355" description="Phosphatidylserine decarboxylase 1 beta chain" evidence="12">
    <location>
        <begin position="1"/>
        <end position="519"/>
    </location>
</feature>
<keyword evidence="6 12" id="KW-0443">Lipid metabolism</keyword>
<evidence type="ECO:0000313" key="14">
    <source>
        <dbReference type="EMBL" id="KAF5312212.1"/>
    </source>
</evidence>
<evidence type="ECO:0000256" key="9">
    <source>
        <dbReference type="ARBA" id="ARBA00023239"/>
    </source>
</evidence>
<keyword evidence="4 12" id="KW-0210">Decarboxylase</keyword>
<evidence type="ECO:0000256" key="11">
    <source>
        <dbReference type="ARBA" id="ARBA00023317"/>
    </source>
</evidence>
<evidence type="ECO:0000256" key="8">
    <source>
        <dbReference type="ARBA" id="ARBA00023209"/>
    </source>
</evidence>
<evidence type="ECO:0000256" key="7">
    <source>
        <dbReference type="ARBA" id="ARBA00023136"/>
    </source>
</evidence>
<dbReference type="InterPro" id="IPR033177">
    <property type="entry name" value="PSD-B"/>
</dbReference>
<dbReference type="NCBIfam" id="TIGR00163">
    <property type="entry name" value="PS_decarb"/>
    <property type="match status" value="1"/>
</dbReference>
<keyword evidence="15" id="KW-1185">Reference proteome</keyword>
<keyword evidence="5 12" id="KW-1133">Transmembrane helix</keyword>
<feature type="active site" description="Charge relay system; for autoendoproteolytic cleavage activity" evidence="12">
    <location>
        <position position="406"/>
    </location>
</feature>
<evidence type="ECO:0000256" key="2">
    <source>
        <dbReference type="ARBA" id="ARBA00022516"/>
    </source>
</evidence>
<dbReference type="GO" id="GO:0016540">
    <property type="term" value="P:protein autoprocessing"/>
    <property type="evidence" value="ECO:0007669"/>
    <property type="project" value="UniProtKB-UniRule"/>
</dbReference>
<dbReference type="Proteomes" id="UP000567179">
    <property type="component" value="Unassembled WGS sequence"/>
</dbReference>
<dbReference type="EMBL" id="JAACJJ010000056">
    <property type="protein sequence ID" value="KAF5312212.1"/>
    <property type="molecule type" value="Genomic_DNA"/>
</dbReference>
<feature type="site" description="Cleavage (non-hydrolytic); by autocatalysis" evidence="12">
    <location>
        <begin position="519"/>
        <end position="520"/>
    </location>
</feature>
<dbReference type="UniPathway" id="UPA00558">
    <property type="reaction ID" value="UER00616"/>
</dbReference>
<comment type="pathway">
    <text evidence="12">Phospholipid metabolism; phosphatidylethanolamine biosynthesis; phosphatidylethanolamine from CDP-diacylglycerol: step 2/2.</text>
</comment>
<dbReference type="Pfam" id="PF02666">
    <property type="entry name" value="PS_Dcarbxylase"/>
    <property type="match status" value="2"/>
</dbReference>
<evidence type="ECO:0000256" key="4">
    <source>
        <dbReference type="ARBA" id="ARBA00022793"/>
    </source>
</evidence>
<feature type="active site" description="Schiff-base intermediate with substrate; via pyruvic acid; for decarboxylase activity" evidence="12">
    <location>
        <position position="520"/>
    </location>
</feature>
<keyword evidence="3 12" id="KW-0812">Transmembrane</keyword>
<keyword evidence="11 12" id="KW-0670">Pyruvate</keyword>
<comment type="similarity">
    <text evidence="12">Belongs to the phosphatidylserine decarboxylase family. PSD-B subfamily. Eukaryotic type I sub-subfamily.</text>
</comment>
<keyword evidence="8 12" id="KW-0594">Phospholipid biosynthesis</keyword>
<dbReference type="AlphaFoldDB" id="A0A8H5AWG8"/>
<evidence type="ECO:0000256" key="12">
    <source>
        <dbReference type="HAMAP-Rule" id="MF_03208"/>
    </source>
</evidence>
<comment type="function">
    <text evidence="12">Catalyzes the formation of phosphatidylethanolamine (PtdEtn) from phosphatidylserine (PtdSer). Plays a central role in phospholipid metabolism and in the interorganelle trafficking of phosphatidylserine.</text>
</comment>
<evidence type="ECO:0000256" key="6">
    <source>
        <dbReference type="ARBA" id="ARBA00023098"/>
    </source>
</evidence>
<keyword evidence="9 12" id="KW-0456">Lyase</keyword>
<feature type="chain" id="PRO_5035028356" description="Phosphatidylserine decarboxylase 1 alpha chain" evidence="12">
    <location>
        <begin position="520"/>
        <end position="558"/>
    </location>
</feature>
<comment type="subcellular location">
    <molecule>Phosphatidylserine decarboxylase 1 alpha chain</molecule>
    <subcellularLocation>
        <location evidence="12">Mitochondrion inner membrane</location>
        <topology evidence="12">Peripheral membrane protein</topology>
        <orientation evidence="12">Intermembrane side</orientation>
    </subcellularLocation>
    <text evidence="12">Anchored to the mitochondrial inner membrane through its interaction with the integral membrane beta chain.</text>
</comment>
<dbReference type="GO" id="GO:0006646">
    <property type="term" value="P:phosphatidylethanolamine biosynthetic process"/>
    <property type="evidence" value="ECO:0007669"/>
    <property type="project" value="UniProtKB-UniRule"/>
</dbReference>
<evidence type="ECO:0000256" key="5">
    <source>
        <dbReference type="ARBA" id="ARBA00022989"/>
    </source>
</evidence>
<dbReference type="GO" id="GO:0005743">
    <property type="term" value="C:mitochondrial inner membrane"/>
    <property type="evidence" value="ECO:0007669"/>
    <property type="project" value="UniProtKB-SubCell"/>
</dbReference>
<keyword evidence="7 12" id="KW-0472">Membrane</keyword>
<dbReference type="InterPro" id="IPR033661">
    <property type="entry name" value="PSD_type1_euk"/>
</dbReference>
<dbReference type="PANTHER" id="PTHR10067:SF6">
    <property type="entry name" value="PHOSPHATIDYLSERINE DECARBOXYLASE PROENZYME, MITOCHONDRIAL"/>
    <property type="match status" value="1"/>
</dbReference>
<dbReference type="InterPro" id="IPR003817">
    <property type="entry name" value="PS_Dcarbxylase"/>
</dbReference>
<evidence type="ECO:0000256" key="10">
    <source>
        <dbReference type="ARBA" id="ARBA00023264"/>
    </source>
</evidence>
<protein>
    <recommendedName>
        <fullName evidence="12">Phosphatidylserine decarboxylase proenzyme 1, mitochondrial</fullName>
        <ecNumber evidence="12">4.1.1.65</ecNumber>
    </recommendedName>
    <component>
        <recommendedName>
            <fullName evidence="12">Phosphatidylserine decarboxylase 1 beta chain</fullName>
        </recommendedName>
    </component>
    <component>
        <recommendedName>
            <fullName evidence="12">Phosphatidylserine decarboxylase 1 alpha chain</fullName>
        </recommendedName>
    </component>
</protein>
<comment type="subunit">
    <text evidence="12">Heterodimer of a large membrane-associated beta subunit and a small pyruvoyl-containing alpha subunit.</text>
</comment>
<evidence type="ECO:0000256" key="1">
    <source>
        <dbReference type="ARBA" id="ARBA00005189"/>
    </source>
</evidence>
<dbReference type="HAMAP" id="MF_03208">
    <property type="entry name" value="PS_decarb_PSD_B_type1_euk"/>
    <property type="match status" value="1"/>
</dbReference>
<comment type="cofactor">
    <cofactor evidence="12">
        <name>pyruvate</name>
        <dbReference type="ChEBI" id="CHEBI:15361"/>
    </cofactor>
    <text evidence="12">Binds 1 pyruvoyl group covalently per subunit.</text>
</comment>
<comment type="PTM">
    <text evidence="12">Is synthesized initially as an inactive proenzyme. Formation of the active enzyme involves a self-maturation process in which the active site pyruvoyl group is generated from an internal serine residue via an autocatalytic post-translational modification. Two non-identical subunits are generated from the proenzyme in this reaction, and the pyruvate is formed at the N-terminus of the alpha chain, which is derived from the carboxyl end of the proenzyme. The autoendoproteolytic cleavage occurs by a canonical serine protease mechanism, in which the side chain hydroxyl group of the serine supplies its oxygen atom to form the C-terminus of the beta chain, while the remainder of the serine residue undergoes an oxidative deamination to produce ammonia and the pyruvoyl prosthetic group on the alpha chain. During this reaction, the Ser that is part of the protease active site of the proenzyme becomes the pyruvoyl prosthetic group, which constitutes an essential element of the active site of the mature decarboxylase.</text>
</comment>
<comment type="pathway">
    <text evidence="1">Lipid metabolism.</text>
</comment>
<evidence type="ECO:0000313" key="15">
    <source>
        <dbReference type="Proteomes" id="UP000567179"/>
    </source>
</evidence>
<dbReference type="EC" id="4.1.1.65" evidence="12"/>
<evidence type="ECO:0000256" key="3">
    <source>
        <dbReference type="ARBA" id="ARBA00022692"/>
    </source>
</evidence>
<feature type="compositionally biased region" description="Low complexity" evidence="13">
    <location>
        <begin position="299"/>
        <end position="319"/>
    </location>
</feature>
<keyword evidence="2 12" id="KW-0444">Lipid biosynthesis</keyword>
<feature type="active site" description="Charge relay system; for autoendoproteolytic cleavage activity" evidence="12">
    <location>
        <position position="230"/>
    </location>
</feature>
<comment type="caution">
    <text evidence="14">The sequence shown here is derived from an EMBL/GenBank/DDBJ whole genome shotgun (WGS) entry which is preliminary data.</text>
</comment>
<feature type="topological domain" description="Mitochondrial matrix" evidence="12">
    <location>
        <begin position="1"/>
        <end position="102"/>
    </location>
</feature>
<sequence>MLNSGTTSKNIITKGKKPLYAVSRVINASCGSATSTFARCWVHSTNRTSALLKTVKSQGLRRAYSTKSGADATGNGGAQGSGLGLPLYRKLVNAWQETPTKWYPLPLAVGALLLVAIQYRKKSRRAQKEVELNEDGLEVIKLKGPWHVHVIGALPLRNMSRLWGYLNSLELPVWFRPIGIRVYAYAFGCNLDEMEVEDLREYRSLGDFFYRKLKDGVRPVDPACLVSPADGRVLHFGTVEGSRVEQVKGITYSLDALLGIERPGSPSSIVPHNRNMSVVDDHEFAIVNGIEYSLEQLMGASPPGTPGTETPTEGSSSATLFNTDAPPTPSGEDDHIPKKFGKQIDASVDSDRNLEQTLVHDASVAIEVGTNVGKGRSVTSSKHVKPGNSLFFTVIYLAPGDYHRFHSPTAWVVEKRRHFVGELFSVSPWMAKRLENLFVLNERVALLGRWKYGFFSMIPVGATNVGSIRVNFDEALRTNERGRRPPPGTYTEAVYSAASPILRGQPLTPAEEMGGFRLGSTVVLVFEAPSDFEFAINPGQKVKVGERLGDVAQRLKQD</sequence>
<accession>A0A8H5AWG8</accession>
<proteinExistence type="inferred from homology"/>
<feature type="active site" description="Charge relay system; for autoendoproteolytic cleavage activity" evidence="12">
    <location>
        <position position="520"/>
    </location>
</feature>
<gene>
    <name evidence="12" type="primary">PSD1</name>
    <name evidence="14" type="ORF">D9619_003687</name>
</gene>
<keyword evidence="10 12" id="KW-1208">Phospholipid metabolism</keyword>
<dbReference type="GO" id="GO:0004609">
    <property type="term" value="F:phosphatidylserine decarboxylase activity"/>
    <property type="evidence" value="ECO:0007669"/>
    <property type="project" value="UniProtKB-UniRule"/>
</dbReference>
<name>A0A8H5AWG8_9AGAR</name>
<comment type="catalytic activity">
    <reaction evidence="12">
        <text>a 1,2-diacyl-sn-glycero-3-phospho-L-serine + H(+) = a 1,2-diacyl-sn-glycero-3-phosphoethanolamine + CO2</text>
        <dbReference type="Rhea" id="RHEA:20828"/>
        <dbReference type="ChEBI" id="CHEBI:15378"/>
        <dbReference type="ChEBI" id="CHEBI:16526"/>
        <dbReference type="ChEBI" id="CHEBI:57262"/>
        <dbReference type="ChEBI" id="CHEBI:64612"/>
        <dbReference type="EC" id="4.1.1.65"/>
    </reaction>
</comment>
<keyword evidence="12" id="KW-0496">Mitochondrion</keyword>
<dbReference type="PANTHER" id="PTHR10067">
    <property type="entry name" value="PHOSPHATIDYLSERINE DECARBOXYLASE"/>
    <property type="match status" value="1"/>
</dbReference>
<organism evidence="14 15">
    <name type="scientific">Psilocybe cf. subviscida</name>
    <dbReference type="NCBI Taxonomy" id="2480587"/>
    <lineage>
        <taxon>Eukaryota</taxon>
        <taxon>Fungi</taxon>
        <taxon>Dikarya</taxon>
        <taxon>Basidiomycota</taxon>
        <taxon>Agaricomycotina</taxon>
        <taxon>Agaricomycetes</taxon>
        <taxon>Agaricomycetidae</taxon>
        <taxon>Agaricales</taxon>
        <taxon>Agaricineae</taxon>
        <taxon>Strophariaceae</taxon>
        <taxon>Psilocybe</taxon>
    </lineage>
</organism>
<feature type="modified residue" description="Pyruvic acid (Ser); by autocatalysis" evidence="12">
    <location>
        <position position="520"/>
    </location>
</feature>
<keyword evidence="12" id="KW-0999">Mitochondrion inner membrane</keyword>
<reference evidence="14 15" key="1">
    <citation type="journal article" date="2020" name="ISME J.">
        <title>Uncovering the hidden diversity of litter-decomposition mechanisms in mushroom-forming fungi.</title>
        <authorList>
            <person name="Floudas D."/>
            <person name="Bentzer J."/>
            <person name="Ahren D."/>
            <person name="Johansson T."/>
            <person name="Persson P."/>
            <person name="Tunlid A."/>
        </authorList>
    </citation>
    <scope>NUCLEOTIDE SEQUENCE [LARGE SCALE GENOMIC DNA]</scope>
    <source>
        <strain evidence="14 15">CBS 101986</strain>
    </source>
</reference>